<evidence type="ECO:0000256" key="1">
    <source>
        <dbReference type="ARBA" id="ARBA00007317"/>
    </source>
</evidence>
<dbReference type="Pfam" id="PF00364">
    <property type="entry name" value="Biotin_lipoyl"/>
    <property type="match status" value="1"/>
</dbReference>
<dbReference type="InterPro" id="IPR023213">
    <property type="entry name" value="CAT-like_dom_sf"/>
</dbReference>
<evidence type="ECO:0000256" key="7">
    <source>
        <dbReference type="ARBA" id="ARBA00048370"/>
    </source>
</evidence>
<dbReference type="Gene3D" id="2.40.50.100">
    <property type="match status" value="1"/>
</dbReference>
<keyword evidence="13" id="KW-1185">Reference proteome</keyword>
<dbReference type="SUPFAM" id="SSF52777">
    <property type="entry name" value="CoA-dependent acyltransferases"/>
    <property type="match status" value="1"/>
</dbReference>
<dbReference type="NCBIfam" id="TIGR01349">
    <property type="entry name" value="PDHac_trf_mito"/>
    <property type="match status" value="1"/>
</dbReference>
<feature type="compositionally biased region" description="Basic and acidic residues" evidence="9">
    <location>
        <begin position="94"/>
        <end position="103"/>
    </location>
</feature>
<dbReference type="EC" id="2.3.1.12" evidence="8"/>
<evidence type="ECO:0000256" key="2">
    <source>
        <dbReference type="ARBA" id="ARBA00011484"/>
    </source>
</evidence>
<dbReference type="SUPFAM" id="SSF47005">
    <property type="entry name" value="Peripheral subunit-binding domain of 2-oxo acid dehydrogenase complex"/>
    <property type="match status" value="1"/>
</dbReference>
<evidence type="ECO:0000256" key="3">
    <source>
        <dbReference type="ARBA" id="ARBA00022679"/>
    </source>
</evidence>
<evidence type="ECO:0000256" key="5">
    <source>
        <dbReference type="ARBA" id="ARBA00023315"/>
    </source>
</evidence>
<comment type="function">
    <text evidence="6">The pyruvate dehydrogenase complex catalyzes the overall conversion of pyruvate to acetyl-CoA and CO(2). It contains multiple copies of three enzymatic components: pyruvate dehydrogenase (E1), dihydrolipoamide acetyltransferase (E2) and lipoamide dehydrogenase (E3).</text>
</comment>
<dbReference type="PANTHER" id="PTHR23151">
    <property type="entry name" value="DIHYDROLIPOAMIDE ACETYL/SUCCINYL-TRANSFERASE-RELATED"/>
    <property type="match status" value="1"/>
</dbReference>
<keyword evidence="4 8" id="KW-0450">Lipoyl</keyword>
<dbReference type="InterPro" id="IPR045257">
    <property type="entry name" value="E2/Pdx1"/>
</dbReference>
<evidence type="ECO:0000256" key="9">
    <source>
        <dbReference type="SAM" id="MobiDB-lite"/>
    </source>
</evidence>
<evidence type="ECO:0000259" key="10">
    <source>
        <dbReference type="PROSITE" id="PS50968"/>
    </source>
</evidence>
<dbReference type="GO" id="GO:0006086">
    <property type="term" value="P:pyruvate decarboxylation to acetyl-CoA"/>
    <property type="evidence" value="ECO:0007669"/>
    <property type="project" value="InterPro"/>
</dbReference>
<organism evidence="12 13">
    <name type="scientific">Chthoniobacter flavus Ellin428</name>
    <dbReference type="NCBI Taxonomy" id="497964"/>
    <lineage>
        <taxon>Bacteria</taxon>
        <taxon>Pseudomonadati</taxon>
        <taxon>Verrucomicrobiota</taxon>
        <taxon>Spartobacteria</taxon>
        <taxon>Chthoniobacterales</taxon>
        <taxon>Chthoniobacteraceae</taxon>
        <taxon>Chthoniobacter</taxon>
    </lineage>
</organism>
<comment type="catalytic activity">
    <reaction evidence="7 8">
        <text>N(6)-[(R)-dihydrolipoyl]-L-lysyl-[protein] + acetyl-CoA = N(6)-[(R)-S(8)-acetyldihydrolipoyl]-L-lysyl-[protein] + CoA</text>
        <dbReference type="Rhea" id="RHEA:17017"/>
        <dbReference type="Rhea" id="RHEA-COMP:10475"/>
        <dbReference type="Rhea" id="RHEA-COMP:10478"/>
        <dbReference type="ChEBI" id="CHEBI:57287"/>
        <dbReference type="ChEBI" id="CHEBI:57288"/>
        <dbReference type="ChEBI" id="CHEBI:83100"/>
        <dbReference type="ChEBI" id="CHEBI:83111"/>
        <dbReference type="EC" id="2.3.1.12"/>
    </reaction>
</comment>
<gene>
    <name evidence="12" type="ORF">CfE428DRAFT_0130</name>
</gene>
<dbReference type="PANTHER" id="PTHR23151:SF90">
    <property type="entry name" value="DIHYDROLIPOYLLYSINE-RESIDUE ACETYLTRANSFERASE COMPONENT OF PYRUVATE DEHYDROGENASE COMPLEX, MITOCHONDRIAL-RELATED"/>
    <property type="match status" value="1"/>
</dbReference>
<dbReference type="eggNOG" id="COG0508">
    <property type="taxonomic scope" value="Bacteria"/>
</dbReference>
<dbReference type="AlphaFoldDB" id="B4CTW7"/>
<feature type="region of interest" description="Disordered" evidence="9">
    <location>
        <begin position="79"/>
        <end position="138"/>
    </location>
</feature>
<comment type="cofactor">
    <cofactor evidence="8">
        <name>(R)-lipoate</name>
        <dbReference type="ChEBI" id="CHEBI:83088"/>
    </cofactor>
    <text evidence="8">Binds 1 lipoyl cofactor covalently.</text>
</comment>
<protein>
    <recommendedName>
        <fullName evidence="8">Acetyltransferase component of pyruvate dehydrogenase complex</fullName>
        <ecNumber evidence="8">2.3.1.12</ecNumber>
    </recommendedName>
</protein>
<evidence type="ECO:0000256" key="8">
    <source>
        <dbReference type="RuleBase" id="RU361137"/>
    </source>
</evidence>
<evidence type="ECO:0000259" key="11">
    <source>
        <dbReference type="PROSITE" id="PS51826"/>
    </source>
</evidence>
<comment type="subunit">
    <text evidence="2">Forms a 24-polypeptide structural core with octahedral symmetry.</text>
</comment>
<accession>B4CTW7</accession>
<dbReference type="STRING" id="497964.CfE428DRAFT_0130"/>
<dbReference type="PROSITE" id="PS50968">
    <property type="entry name" value="BIOTINYL_LIPOYL"/>
    <property type="match status" value="1"/>
</dbReference>
<feature type="domain" description="Peripheral subunit-binding (PSBD)" evidence="11">
    <location>
        <begin position="134"/>
        <end position="171"/>
    </location>
</feature>
<dbReference type="Gene3D" id="4.10.320.10">
    <property type="entry name" value="E3-binding domain"/>
    <property type="match status" value="1"/>
</dbReference>
<dbReference type="GO" id="GO:0004742">
    <property type="term" value="F:dihydrolipoyllysine-residue acetyltransferase activity"/>
    <property type="evidence" value="ECO:0007669"/>
    <property type="project" value="UniProtKB-UniRule"/>
</dbReference>
<keyword evidence="3 8" id="KW-0808">Transferase</keyword>
<dbReference type="InterPro" id="IPR011053">
    <property type="entry name" value="Single_hybrid_motif"/>
</dbReference>
<feature type="domain" description="Lipoyl-binding" evidence="10">
    <location>
        <begin position="2"/>
        <end position="77"/>
    </location>
</feature>
<proteinExistence type="inferred from homology"/>
<evidence type="ECO:0000256" key="4">
    <source>
        <dbReference type="ARBA" id="ARBA00022823"/>
    </source>
</evidence>
<dbReference type="FunFam" id="2.40.50.100:FF:000010">
    <property type="entry name" value="Acetyltransferase component of pyruvate dehydrogenase complex"/>
    <property type="match status" value="1"/>
</dbReference>
<dbReference type="InterPro" id="IPR036625">
    <property type="entry name" value="E3-bd_dom_sf"/>
</dbReference>
<dbReference type="CDD" id="cd06849">
    <property type="entry name" value="lipoyl_domain"/>
    <property type="match status" value="1"/>
</dbReference>
<dbReference type="EMBL" id="ABVL01000001">
    <property type="protein sequence ID" value="EDY22005.1"/>
    <property type="molecule type" value="Genomic_DNA"/>
</dbReference>
<dbReference type="GO" id="GO:0045254">
    <property type="term" value="C:pyruvate dehydrogenase complex"/>
    <property type="evidence" value="ECO:0007669"/>
    <property type="project" value="UniProtKB-UniRule"/>
</dbReference>
<dbReference type="PROSITE" id="PS00189">
    <property type="entry name" value="LIPOYL"/>
    <property type="match status" value="1"/>
</dbReference>
<dbReference type="Proteomes" id="UP000005824">
    <property type="component" value="Unassembled WGS sequence"/>
</dbReference>
<dbReference type="PROSITE" id="PS51826">
    <property type="entry name" value="PSBD"/>
    <property type="match status" value="1"/>
</dbReference>
<dbReference type="InterPro" id="IPR004167">
    <property type="entry name" value="PSBD"/>
</dbReference>
<comment type="caution">
    <text evidence="12">The sequence shown here is derived from an EMBL/GenBank/DDBJ whole genome shotgun (WGS) entry which is preliminary data.</text>
</comment>
<dbReference type="Pfam" id="PF02817">
    <property type="entry name" value="E3_binding"/>
    <property type="match status" value="1"/>
</dbReference>
<evidence type="ECO:0000313" key="12">
    <source>
        <dbReference type="EMBL" id="EDY22005.1"/>
    </source>
</evidence>
<keyword evidence="5 8" id="KW-0012">Acyltransferase</keyword>
<dbReference type="SUPFAM" id="SSF51230">
    <property type="entry name" value="Single hybrid motif"/>
    <property type="match status" value="1"/>
</dbReference>
<evidence type="ECO:0000256" key="6">
    <source>
        <dbReference type="ARBA" id="ARBA00025211"/>
    </source>
</evidence>
<evidence type="ECO:0000313" key="13">
    <source>
        <dbReference type="Proteomes" id="UP000005824"/>
    </source>
</evidence>
<dbReference type="InParanoid" id="B4CTW7"/>
<sequence length="423" mass="43689">MAIYIEMPKLSDTMTEGTVVKWRKNEGDKVETGDVIAEIETDKATMEMEAFDDGILHKHLIAAGGKAPVGGKIGLLLQKGEKPPAEGAPVPESPKPKAAKEETAAPEAASRASASKATSAPAPTPAAKTGERVKASPLAKKIAKEKGVELSGLAGTGPGGRVVAKDVEGAPAGGASAGKASAATPVAAMPAGAGDQKIALSGMRRVIAERLLTSKTTIPHFYLNIEVDAGPLMKFRAEANAASETAGGPKFTVNDFVLKAVIAAAQKVPAVNASFAGDSIIQYANIQLSVAVAVEEGLVTPVIREAQKKSLREISEAVKDLATRARSKKLKPDEYAGGTITVSNLGSYGIESFSAIINPPQSLIISVGAIVKKPVVNAKDEIVAGQRMAIGLSADHRVVDGAVGAQYLAELRKLVESPYLLLL</sequence>
<dbReference type="InterPro" id="IPR003016">
    <property type="entry name" value="2-oxoA_DH_lipoyl-BS"/>
</dbReference>
<dbReference type="RefSeq" id="WP_006977457.1">
    <property type="nucleotide sequence ID" value="NZ_ABVL01000001.1"/>
</dbReference>
<reference evidence="12 13" key="1">
    <citation type="journal article" date="2011" name="J. Bacteriol.">
        <title>Genome sequence of Chthoniobacter flavus Ellin428, an aerobic heterotrophic soil bacterium.</title>
        <authorList>
            <person name="Kant R."/>
            <person name="van Passel M.W."/>
            <person name="Palva A."/>
            <person name="Lucas S."/>
            <person name="Lapidus A."/>
            <person name="Glavina Del Rio T."/>
            <person name="Dalin E."/>
            <person name="Tice H."/>
            <person name="Bruce D."/>
            <person name="Goodwin L."/>
            <person name="Pitluck S."/>
            <person name="Larimer F.W."/>
            <person name="Land M.L."/>
            <person name="Hauser L."/>
            <person name="Sangwan P."/>
            <person name="de Vos W.M."/>
            <person name="Janssen P.H."/>
            <person name="Smidt H."/>
        </authorList>
    </citation>
    <scope>NUCLEOTIDE SEQUENCE [LARGE SCALE GENOMIC DNA]</scope>
    <source>
        <strain evidence="12 13">Ellin428</strain>
    </source>
</reference>
<name>B4CTW7_9BACT</name>
<dbReference type="InterPro" id="IPR006257">
    <property type="entry name" value="LAT1"/>
</dbReference>
<dbReference type="Gene3D" id="3.30.559.10">
    <property type="entry name" value="Chloramphenicol acetyltransferase-like domain"/>
    <property type="match status" value="1"/>
</dbReference>
<dbReference type="InterPro" id="IPR000089">
    <property type="entry name" value="Biotin_lipoyl"/>
</dbReference>
<comment type="similarity">
    <text evidence="1 8">Belongs to the 2-oxoacid dehydrogenase family.</text>
</comment>
<dbReference type="Pfam" id="PF00198">
    <property type="entry name" value="2-oxoacid_dh"/>
    <property type="match status" value="1"/>
</dbReference>
<feature type="compositionally biased region" description="Low complexity" evidence="9">
    <location>
        <begin position="105"/>
        <end position="128"/>
    </location>
</feature>
<dbReference type="InterPro" id="IPR001078">
    <property type="entry name" value="2-oxoacid_DH_actylTfrase"/>
</dbReference>